<name>A0AAW0FFW3_9APHY</name>
<evidence type="ECO:0000313" key="13">
    <source>
        <dbReference type="Proteomes" id="UP001385951"/>
    </source>
</evidence>
<proteinExistence type="predicted"/>
<dbReference type="Gene3D" id="2.60.120.10">
    <property type="entry name" value="Jelly Rolls"/>
    <property type="match status" value="1"/>
</dbReference>
<evidence type="ECO:0000256" key="11">
    <source>
        <dbReference type="SAM" id="MobiDB-lite"/>
    </source>
</evidence>
<dbReference type="AlphaFoldDB" id="A0AAW0FFW3"/>
<protein>
    <recommendedName>
        <fullName evidence="10">acireductone dioxygenase (Fe(2+)-requiring)</fullName>
        <ecNumber evidence="10">1.13.11.54</ecNumber>
    </recommendedName>
</protein>
<keyword evidence="13" id="KW-1185">Reference proteome</keyword>
<evidence type="ECO:0000256" key="3">
    <source>
        <dbReference type="ARBA" id="ARBA00022596"/>
    </source>
</evidence>
<dbReference type="EMBL" id="JASBNA010000076">
    <property type="protein sequence ID" value="KAK7678152.1"/>
    <property type="molecule type" value="Genomic_DNA"/>
</dbReference>
<keyword evidence="7" id="KW-0560">Oxidoreductase</keyword>
<feature type="region of interest" description="Disordered" evidence="11">
    <location>
        <begin position="252"/>
        <end position="271"/>
    </location>
</feature>
<evidence type="ECO:0000256" key="1">
    <source>
        <dbReference type="ARBA" id="ARBA00000428"/>
    </source>
</evidence>
<dbReference type="GO" id="GO:0010309">
    <property type="term" value="F:acireductone dioxygenase [iron(II)-requiring] activity"/>
    <property type="evidence" value="ECO:0007669"/>
    <property type="project" value="UniProtKB-EC"/>
</dbReference>
<gene>
    <name evidence="12" type="ORF">QCA50_018825</name>
</gene>
<dbReference type="GO" id="GO:0046872">
    <property type="term" value="F:metal ion binding"/>
    <property type="evidence" value="ECO:0007669"/>
    <property type="project" value="UniProtKB-KW"/>
</dbReference>
<evidence type="ECO:0000256" key="6">
    <source>
        <dbReference type="ARBA" id="ARBA00022964"/>
    </source>
</evidence>
<dbReference type="SUPFAM" id="SSF51182">
    <property type="entry name" value="RmlC-like cupins"/>
    <property type="match status" value="1"/>
</dbReference>
<keyword evidence="3" id="KW-0533">Nickel</keyword>
<dbReference type="EC" id="1.13.11.54" evidence="10"/>
<evidence type="ECO:0000256" key="10">
    <source>
        <dbReference type="ARBA" id="ARBA00039005"/>
    </source>
</evidence>
<sequence length="463" mass="51993">MVEVYLHDNKDTPENFTDAHNSGESVSLEELSKIGVIYRYIDSEDKLNELAKERDYKNRDQVSLNLGSFNDDIEAFNNKMAQFYKEHYHEDEEIRYIVSGEGYFDVRDQGDKWIRTKLVANDLLILPAGGLVPQGIVDYEHDSIDVLTSPVNNASDVSPIIESKGSIIPSSDEHNGPFQTIYVSDLQDVEENYSNFLHEKEKNLVFVLKNSNTYLIRATSDRSKQDDQTFENIDQVGTSSNDELNLENQGFPFFKDKKKPKKVPSERKASKQNDDVEYIEVGYEDQTQAKYPGFVPVSSCQSQEYGDTGTITFGWTAGFSVTNSASIGTSIALGVFTIGLNAGLELESTLSVGGSTTCSIPKGVIGQVLIRPTYVSVTPRSRRVKFKRSVQKFLTDDEFKQHDKIHALLQGKSYQVECATSDVVPLFCEGHKLGELDWENPLGADYDDKVNKKATVMSELDFH</sequence>
<keyword evidence="4" id="KW-0028">Amino-acid biosynthesis</keyword>
<evidence type="ECO:0000256" key="8">
    <source>
        <dbReference type="ARBA" id="ARBA00023004"/>
    </source>
</evidence>
<keyword evidence="5" id="KW-0479">Metal-binding</keyword>
<evidence type="ECO:0000256" key="9">
    <source>
        <dbReference type="ARBA" id="ARBA00023167"/>
    </source>
</evidence>
<organism evidence="12 13">
    <name type="scientific">Cerrena zonata</name>
    <dbReference type="NCBI Taxonomy" id="2478898"/>
    <lineage>
        <taxon>Eukaryota</taxon>
        <taxon>Fungi</taxon>
        <taxon>Dikarya</taxon>
        <taxon>Basidiomycota</taxon>
        <taxon>Agaricomycotina</taxon>
        <taxon>Agaricomycetes</taxon>
        <taxon>Polyporales</taxon>
        <taxon>Cerrenaceae</taxon>
        <taxon>Cerrena</taxon>
    </lineage>
</organism>
<evidence type="ECO:0000256" key="4">
    <source>
        <dbReference type="ARBA" id="ARBA00022605"/>
    </source>
</evidence>
<dbReference type="InterPro" id="IPR011051">
    <property type="entry name" value="RmlC_Cupin_sf"/>
</dbReference>
<dbReference type="InterPro" id="IPR014710">
    <property type="entry name" value="RmlC-like_jellyroll"/>
</dbReference>
<comment type="caution">
    <text evidence="12">The sequence shown here is derived from an EMBL/GenBank/DDBJ whole genome shotgun (WGS) entry which is preliminary data.</text>
</comment>
<dbReference type="PANTHER" id="PTHR23418:SF0">
    <property type="entry name" value="ACIREDUCTONE DIOXYGENASE"/>
    <property type="match status" value="1"/>
</dbReference>
<evidence type="ECO:0000256" key="7">
    <source>
        <dbReference type="ARBA" id="ARBA00023002"/>
    </source>
</evidence>
<evidence type="ECO:0000256" key="5">
    <source>
        <dbReference type="ARBA" id="ARBA00022723"/>
    </source>
</evidence>
<comment type="catalytic activity">
    <reaction evidence="1">
        <text>1,2-dihydroxy-5-(methylsulfanyl)pent-1-en-3-one + O2 = 4-methylsulfanyl-2-oxobutanoate + formate + 2 H(+)</text>
        <dbReference type="Rhea" id="RHEA:24504"/>
        <dbReference type="ChEBI" id="CHEBI:15378"/>
        <dbReference type="ChEBI" id="CHEBI:15379"/>
        <dbReference type="ChEBI" id="CHEBI:15740"/>
        <dbReference type="ChEBI" id="CHEBI:16723"/>
        <dbReference type="ChEBI" id="CHEBI:49252"/>
        <dbReference type="EC" id="1.13.11.54"/>
    </reaction>
</comment>
<evidence type="ECO:0000256" key="2">
    <source>
        <dbReference type="ARBA" id="ARBA00001954"/>
    </source>
</evidence>
<keyword evidence="8" id="KW-0408">Iron</keyword>
<dbReference type="GO" id="GO:0009086">
    <property type="term" value="P:methionine biosynthetic process"/>
    <property type="evidence" value="ECO:0007669"/>
    <property type="project" value="UniProtKB-KW"/>
</dbReference>
<dbReference type="CDD" id="cd02232">
    <property type="entry name" value="cupin_ARD"/>
    <property type="match status" value="1"/>
</dbReference>
<dbReference type="InterPro" id="IPR004313">
    <property type="entry name" value="ARD"/>
</dbReference>
<reference evidence="12 13" key="1">
    <citation type="submission" date="2022-09" db="EMBL/GenBank/DDBJ databases">
        <authorList>
            <person name="Palmer J.M."/>
        </authorList>
    </citation>
    <scope>NUCLEOTIDE SEQUENCE [LARGE SCALE GENOMIC DNA]</scope>
    <source>
        <strain evidence="12 13">DSM 7382</strain>
    </source>
</reference>
<comment type="cofactor">
    <cofactor evidence="2">
        <name>Fe(2+)</name>
        <dbReference type="ChEBI" id="CHEBI:29033"/>
    </cofactor>
</comment>
<accession>A0AAW0FFW3</accession>
<dbReference type="Pfam" id="PF03079">
    <property type="entry name" value="ARD"/>
    <property type="match status" value="1"/>
</dbReference>
<dbReference type="Proteomes" id="UP001385951">
    <property type="component" value="Unassembled WGS sequence"/>
</dbReference>
<keyword evidence="9" id="KW-0486">Methionine biosynthesis</keyword>
<dbReference type="PANTHER" id="PTHR23418">
    <property type="entry name" value="ACIREDUCTONE DIOXYGENASE"/>
    <property type="match status" value="1"/>
</dbReference>
<keyword evidence="6" id="KW-0223">Dioxygenase</keyword>
<evidence type="ECO:0000313" key="12">
    <source>
        <dbReference type="EMBL" id="KAK7678152.1"/>
    </source>
</evidence>